<keyword evidence="1" id="KW-0195">Cyclin</keyword>
<dbReference type="InterPro" id="IPR043198">
    <property type="entry name" value="Cyclin/Ssn8"/>
</dbReference>
<evidence type="ECO:0000259" key="2">
    <source>
        <dbReference type="Pfam" id="PF00134"/>
    </source>
</evidence>
<dbReference type="EMBL" id="BGPR01003259">
    <property type="protein sequence ID" value="GBM85748.1"/>
    <property type="molecule type" value="Genomic_DNA"/>
</dbReference>
<accession>A0A4Y2J8W3</accession>
<feature type="domain" description="Cyclin N-terminal" evidence="2">
    <location>
        <begin position="12"/>
        <end position="77"/>
    </location>
</feature>
<dbReference type="Pfam" id="PF21797">
    <property type="entry name" value="CycT2-like_C"/>
    <property type="match status" value="1"/>
</dbReference>
<organism evidence="3 4">
    <name type="scientific">Araneus ventricosus</name>
    <name type="common">Orbweaver spider</name>
    <name type="synonym">Epeira ventricosa</name>
    <dbReference type="NCBI Taxonomy" id="182803"/>
    <lineage>
        <taxon>Eukaryota</taxon>
        <taxon>Metazoa</taxon>
        <taxon>Ecdysozoa</taxon>
        <taxon>Arthropoda</taxon>
        <taxon>Chelicerata</taxon>
        <taxon>Arachnida</taxon>
        <taxon>Araneae</taxon>
        <taxon>Araneomorphae</taxon>
        <taxon>Entelegynae</taxon>
        <taxon>Araneoidea</taxon>
        <taxon>Araneidae</taxon>
        <taxon>Araneus</taxon>
    </lineage>
</organism>
<evidence type="ECO:0000256" key="1">
    <source>
        <dbReference type="ARBA" id="ARBA00023127"/>
    </source>
</evidence>
<dbReference type="Pfam" id="PF00134">
    <property type="entry name" value="Cyclin_N"/>
    <property type="match status" value="1"/>
</dbReference>
<dbReference type="OrthoDB" id="6432768at2759"/>
<dbReference type="Gene3D" id="1.10.472.10">
    <property type="entry name" value="Cyclin-like"/>
    <property type="match status" value="2"/>
</dbReference>
<dbReference type="InterPro" id="IPR006671">
    <property type="entry name" value="Cyclin_N"/>
</dbReference>
<sequence>MNSVLGDLQPTLCTAALFLAAKVEEQPRKLEHVIKLTHACLHKENPQLDTRSEDYIYKLNEAVSYENILLQTLGFDIGTMHPHIYVVQVCQHVKASKDLAQASYIMATTSLHTTTMCLQYKPTIVACVCIHLACKWSSYTVLLVDCLPHKPSEGLVGFLPLMECFHGLNLEGEVSLVAASSGVGWNRTWEFPVLLDYYDFLFY</sequence>
<gene>
    <name evidence="3" type="primary">Ccnt1</name>
    <name evidence="3" type="ORF">AVEN_232242_1</name>
</gene>
<comment type="caution">
    <text evidence="3">The sequence shown here is derived from an EMBL/GenBank/DDBJ whole genome shotgun (WGS) entry which is preliminary data.</text>
</comment>
<evidence type="ECO:0000313" key="3">
    <source>
        <dbReference type="EMBL" id="GBM85748.1"/>
    </source>
</evidence>
<proteinExistence type="predicted"/>
<keyword evidence="4" id="KW-1185">Reference proteome</keyword>
<dbReference type="Proteomes" id="UP000499080">
    <property type="component" value="Unassembled WGS sequence"/>
</dbReference>
<dbReference type="AlphaFoldDB" id="A0A4Y2J8W3"/>
<reference evidence="3 4" key="1">
    <citation type="journal article" date="2019" name="Sci. Rep.">
        <title>Orb-weaving spider Araneus ventricosus genome elucidates the spidroin gene catalogue.</title>
        <authorList>
            <person name="Kono N."/>
            <person name="Nakamura H."/>
            <person name="Ohtoshi R."/>
            <person name="Moran D.A.P."/>
            <person name="Shinohara A."/>
            <person name="Yoshida Y."/>
            <person name="Fujiwara M."/>
            <person name="Mori M."/>
            <person name="Tomita M."/>
            <person name="Arakawa K."/>
        </authorList>
    </citation>
    <scope>NUCLEOTIDE SEQUENCE [LARGE SCALE GENOMIC DNA]</scope>
</reference>
<dbReference type="GO" id="GO:0006357">
    <property type="term" value="P:regulation of transcription by RNA polymerase II"/>
    <property type="evidence" value="ECO:0007669"/>
    <property type="project" value="InterPro"/>
</dbReference>
<dbReference type="PANTHER" id="PTHR10026">
    <property type="entry name" value="CYCLIN"/>
    <property type="match status" value="1"/>
</dbReference>
<dbReference type="SUPFAM" id="SSF47954">
    <property type="entry name" value="Cyclin-like"/>
    <property type="match status" value="2"/>
</dbReference>
<dbReference type="GO" id="GO:0016538">
    <property type="term" value="F:cyclin-dependent protein serine/threonine kinase regulator activity"/>
    <property type="evidence" value="ECO:0007669"/>
    <property type="project" value="InterPro"/>
</dbReference>
<name>A0A4Y2J8W3_ARAVE</name>
<dbReference type="InterPro" id="IPR036915">
    <property type="entry name" value="Cyclin-like_sf"/>
</dbReference>
<evidence type="ECO:0000313" key="4">
    <source>
        <dbReference type="Proteomes" id="UP000499080"/>
    </source>
</evidence>
<protein>
    <submittedName>
        <fullName evidence="3">Cyclin-T1</fullName>
    </submittedName>
</protein>